<keyword evidence="3" id="KW-1185">Reference proteome</keyword>
<evidence type="ECO:0000256" key="1">
    <source>
        <dbReference type="SAM" id="Phobius"/>
    </source>
</evidence>
<name>A0A4R3Z106_9FIRM</name>
<dbReference type="RefSeq" id="WP_066448008.1">
    <property type="nucleotide sequence ID" value="NZ_JANKBF010000012.1"/>
</dbReference>
<dbReference type="AlphaFoldDB" id="A0A4R3Z106"/>
<evidence type="ECO:0000313" key="3">
    <source>
        <dbReference type="Proteomes" id="UP000295515"/>
    </source>
</evidence>
<reference evidence="2 3" key="1">
    <citation type="submission" date="2019-03" db="EMBL/GenBank/DDBJ databases">
        <title>Genomic Encyclopedia of Type Strains, Phase IV (KMG-IV): sequencing the most valuable type-strain genomes for metagenomic binning, comparative biology and taxonomic classification.</title>
        <authorList>
            <person name="Goeker M."/>
        </authorList>
    </citation>
    <scope>NUCLEOTIDE SEQUENCE [LARGE SCALE GENOMIC DNA]</scope>
    <source>
        <strain evidence="2 3">DSM 29487</strain>
    </source>
</reference>
<gene>
    <name evidence="2" type="ORF">EDD60_11183</name>
</gene>
<dbReference type="Proteomes" id="UP000295515">
    <property type="component" value="Unassembled WGS sequence"/>
</dbReference>
<keyword evidence="1" id="KW-0472">Membrane</keyword>
<keyword evidence="1" id="KW-0812">Transmembrane</keyword>
<accession>A0A4R3Z106</accession>
<organism evidence="2 3">
    <name type="scientific">Longibaculum muris</name>
    <dbReference type="NCBI Taxonomy" id="1796628"/>
    <lineage>
        <taxon>Bacteria</taxon>
        <taxon>Bacillati</taxon>
        <taxon>Bacillota</taxon>
        <taxon>Erysipelotrichia</taxon>
        <taxon>Erysipelotrichales</taxon>
        <taxon>Coprobacillaceae</taxon>
        <taxon>Longibaculum</taxon>
    </lineage>
</organism>
<dbReference type="GeneID" id="98915550"/>
<keyword evidence="1" id="KW-1133">Transmembrane helix</keyword>
<protein>
    <submittedName>
        <fullName evidence="2">Uncharacterized protein</fullName>
    </submittedName>
</protein>
<proteinExistence type="predicted"/>
<evidence type="ECO:0000313" key="2">
    <source>
        <dbReference type="EMBL" id="TCV98670.1"/>
    </source>
</evidence>
<comment type="caution">
    <text evidence="2">The sequence shown here is derived from an EMBL/GenBank/DDBJ whole genome shotgun (WGS) entry which is preliminary data.</text>
</comment>
<sequence length="77" mass="9069">MKNKIQIKYIILIVIILVLTCGYFYLKNYETRIYGLFDMIEEKDGKISMRVLDVGSNSYKGYDLVKVEDGVYEFILK</sequence>
<feature type="transmembrane region" description="Helical" evidence="1">
    <location>
        <begin position="7"/>
        <end position="26"/>
    </location>
</feature>
<dbReference type="EMBL" id="SMCQ01000011">
    <property type="protein sequence ID" value="TCV98670.1"/>
    <property type="molecule type" value="Genomic_DNA"/>
</dbReference>